<evidence type="ECO:0000313" key="3">
    <source>
        <dbReference type="Proteomes" id="UP001552527"/>
    </source>
</evidence>
<organism evidence="2 3">
    <name type="scientific">Streptomyces werraensis</name>
    <dbReference type="NCBI Taxonomy" id="68284"/>
    <lineage>
        <taxon>Bacteria</taxon>
        <taxon>Bacillati</taxon>
        <taxon>Actinomycetota</taxon>
        <taxon>Actinomycetes</taxon>
        <taxon>Kitasatosporales</taxon>
        <taxon>Streptomycetaceae</taxon>
        <taxon>Streptomyces</taxon>
    </lineage>
</organism>
<feature type="transmembrane region" description="Helical" evidence="1">
    <location>
        <begin position="66"/>
        <end position="83"/>
    </location>
</feature>
<keyword evidence="1" id="KW-1133">Transmembrane helix</keyword>
<evidence type="ECO:0000256" key="1">
    <source>
        <dbReference type="SAM" id="Phobius"/>
    </source>
</evidence>
<proteinExistence type="predicted"/>
<dbReference type="EMBL" id="JBFATE010000002">
    <property type="protein sequence ID" value="MEV5244610.1"/>
    <property type="molecule type" value="Genomic_DNA"/>
</dbReference>
<protein>
    <submittedName>
        <fullName evidence="2">DUF2243 domain-containing protein</fullName>
    </submittedName>
</protein>
<dbReference type="Proteomes" id="UP001552527">
    <property type="component" value="Unassembled WGS sequence"/>
</dbReference>
<dbReference type="GeneID" id="91511973"/>
<keyword evidence="1" id="KW-0472">Membrane</keyword>
<keyword evidence="1" id="KW-0812">Transmembrane</keyword>
<feature type="transmembrane region" description="Helical" evidence="1">
    <location>
        <begin position="23"/>
        <end position="46"/>
    </location>
</feature>
<dbReference type="RefSeq" id="WP_225627740.1">
    <property type="nucleotide sequence ID" value="NZ_JBEOSL010000094.1"/>
</dbReference>
<evidence type="ECO:0000313" key="2">
    <source>
        <dbReference type="EMBL" id="MEV5244610.1"/>
    </source>
</evidence>
<feature type="transmembrane region" description="Helical" evidence="1">
    <location>
        <begin position="90"/>
        <end position="110"/>
    </location>
</feature>
<accession>A0ABV3J8X0</accession>
<reference evidence="2 3" key="1">
    <citation type="submission" date="2024-06" db="EMBL/GenBank/DDBJ databases">
        <title>The Natural Products Discovery Center: Release of the First 8490 Sequenced Strains for Exploring Actinobacteria Biosynthetic Diversity.</title>
        <authorList>
            <person name="Kalkreuter E."/>
            <person name="Kautsar S.A."/>
            <person name="Yang D."/>
            <person name="Bader C.D."/>
            <person name="Teijaro C.N."/>
            <person name="Fluegel L."/>
            <person name="Davis C.M."/>
            <person name="Simpson J.R."/>
            <person name="Lauterbach L."/>
            <person name="Steele A.D."/>
            <person name="Gui C."/>
            <person name="Meng S."/>
            <person name="Li G."/>
            <person name="Viehrig K."/>
            <person name="Ye F."/>
            <person name="Su P."/>
            <person name="Kiefer A.F."/>
            <person name="Nichols A."/>
            <person name="Cepeda A.J."/>
            <person name="Yan W."/>
            <person name="Fan B."/>
            <person name="Jiang Y."/>
            <person name="Adhikari A."/>
            <person name="Zheng C.-J."/>
            <person name="Schuster L."/>
            <person name="Cowan T.M."/>
            <person name="Smanski M.J."/>
            <person name="Chevrette M.G."/>
            <person name="De Carvalho L.P.S."/>
            <person name="Shen B."/>
        </authorList>
    </citation>
    <scope>NUCLEOTIDE SEQUENCE [LARGE SCALE GENOMIC DNA]</scope>
    <source>
        <strain evidence="2 3">NPDC052768</strain>
    </source>
</reference>
<feature type="transmembrane region" description="Helical" evidence="1">
    <location>
        <begin position="135"/>
        <end position="153"/>
    </location>
</feature>
<keyword evidence="3" id="KW-1185">Reference proteome</keyword>
<comment type="caution">
    <text evidence="2">The sequence shown here is derived from an EMBL/GenBank/DDBJ whole genome shotgun (WGS) entry which is preliminary data.</text>
</comment>
<sequence>MSTSDHPPAGTAAARRPEPRRSLLVCAVVGAAVMAAVDEIVFHQLLHWHHFYDRSTSGVALLSDGLLHTAELLALVAGFFLYADLRRRDALAVGHAWSGAFLGAGAFQVFDGIVDHKVLRVHQVRYGVDVTPYDWAWNLAGLVLLAVGGLLLARARRAGRRRPS</sequence>
<dbReference type="Pfam" id="PF10002">
    <property type="entry name" value="DUF2243"/>
    <property type="match status" value="1"/>
</dbReference>
<gene>
    <name evidence="2" type="ORF">AB0K95_04915</name>
</gene>
<name>A0ABV3J8X0_9ACTN</name>
<dbReference type="InterPro" id="IPR018719">
    <property type="entry name" value="DUF2243_membrane"/>
</dbReference>